<reference evidence="2 4" key="2">
    <citation type="submission" date="2021-03" db="EMBL/GenBank/DDBJ databases">
        <title>Human Oral Microbial Genomes.</title>
        <authorList>
            <person name="Johnston C.D."/>
            <person name="Chen T."/>
            <person name="Dewhirst F.E."/>
        </authorList>
    </citation>
    <scope>NUCLEOTIDE SEQUENCE [LARGE SCALE GENOMIC DNA]</scope>
    <source>
        <strain evidence="2 4">W1435</strain>
    </source>
</reference>
<name>A0A0K1NN22_9BACT</name>
<dbReference type="EMBL" id="CP072369">
    <property type="protein sequence ID" value="QUB85675.1"/>
    <property type="molecule type" value="Genomic_DNA"/>
</dbReference>
<dbReference type="KEGG" id="pfus:ADJ77_09580"/>
<evidence type="ECO:0000313" key="4">
    <source>
        <dbReference type="Proteomes" id="UP000682005"/>
    </source>
</evidence>
<accession>A0A0K1NN22</accession>
<organism evidence="1 3">
    <name type="scientific">Prevotella fusca JCM 17724</name>
    <dbReference type="NCBI Taxonomy" id="1236517"/>
    <lineage>
        <taxon>Bacteria</taxon>
        <taxon>Pseudomonadati</taxon>
        <taxon>Bacteroidota</taxon>
        <taxon>Bacteroidia</taxon>
        <taxon>Bacteroidales</taxon>
        <taxon>Prevotellaceae</taxon>
        <taxon>Prevotella</taxon>
    </lineage>
</organism>
<dbReference type="Proteomes" id="UP000060345">
    <property type="component" value="Chromosome 2"/>
</dbReference>
<dbReference type="STRING" id="1236517.ADJ77_09580"/>
<proteinExistence type="predicted"/>
<dbReference type="eggNOG" id="COG5512">
    <property type="taxonomic scope" value="Bacteria"/>
</dbReference>
<gene>
    <name evidence="1" type="ORF">ADJ77_09580</name>
    <name evidence="2" type="ORF">J5A51_05410</name>
</gene>
<evidence type="ECO:0000313" key="1">
    <source>
        <dbReference type="EMBL" id="AKU70066.1"/>
    </source>
</evidence>
<dbReference type="Proteomes" id="UP000682005">
    <property type="component" value="Chromosome 2"/>
</dbReference>
<evidence type="ECO:0000313" key="2">
    <source>
        <dbReference type="EMBL" id="QUB85675.1"/>
    </source>
</evidence>
<dbReference type="RefSeq" id="WP_025078323.1">
    <property type="nucleotide sequence ID" value="NZ_BAKO01000012.1"/>
</dbReference>
<evidence type="ECO:0000313" key="3">
    <source>
        <dbReference type="Proteomes" id="UP000060345"/>
    </source>
</evidence>
<dbReference type="Pfam" id="PF05258">
    <property type="entry name" value="DciA"/>
    <property type="match status" value="1"/>
</dbReference>
<dbReference type="PANTHER" id="PTHR36456">
    <property type="entry name" value="UPF0232 PROTEIN SCO3875"/>
    <property type="match status" value="1"/>
</dbReference>
<dbReference type="EMBL" id="CP012075">
    <property type="protein sequence ID" value="AKU70066.1"/>
    <property type="molecule type" value="Genomic_DNA"/>
</dbReference>
<dbReference type="InterPro" id="IPR007922">
    <property type="entry name" value="DciA-like"/>
</dbReference>
<sequence length="96" mass="10925">MFRRKVQPLDDVLNQFLRQGGLESPLLQKRVVDAWDTVAGSAVARYTQEKFIRNQTLFVKITNPALRADLSMMQSELVQKLNAAVGSMVITEVRLY</sequence>
<reference evidence="1 3" key="1">
    <citation type="submission" date="2015-07" db="EMBL/GenBank/DDBJ databases">
        <authorList>
            <person name="Noorani M."/>
        </authorList>
    </citation>
    <scope>NUCLEOTIDE SEQUENCE [LARGE SCALE GENOMIC DNA]</scope>
    <source>
        <strain evidence="1 3">W1435</strain>
    </source>
</reference>
<dbReference type="OrthoDB" id="9796545at2"/>
<dbReference type="AlphaFoldDB" id="A0A0K1NN22"/>
<dbReference type="PANTHER" id="PTHR36456:SF1">
    <property type="entry name" value="UPF0232 PROTEIN SCO3875"/>
    <property type="match status" value="1"/>
</dbReference>
<protein>
    <submittedName>
        <fullName evidence="2">DUF721 domain-containing protein</fullName>
    </submittedName>
</protein>
<keyword evidence="4" id="KW-1185">Reference proteome</keyword>